<dbReference type="Pfam" id="PF00364">
    <property type="entry name" value="Biotin_lipoyl"/>
    <property type="match status" value="1"/>
</dbReference>
<evidence type="ECO:0000256" key="6">
    <source>
        <dbReference type="ARBA" id="ARBA00023315"/>
    </source>
</evidence>
<evidence type="ECO:0000313" key="13">
    <source>
        <dbReference type="EMBL" id="MBC8316910.1"/>
    </source>
</evidence>
<comment type="subunit">
    <text evidence="3">Forms a 24-polypeptide structural core with octahedral symmetry.</text>
</comment>
<keyword evidence="6 9" id="KW-0012">Acyltransferase</keyword>
<dbReference type="GO" id="GO:0005737">
    <property type="term" value="C:cytoplasm"/>
    <property type="evidence" value="ECO:0007669"/>
    <property type="project" value="TreeGrafter"/>
</dbReference>
<dbReference type="Proteomes" id="UP000614424">
    <property type="component" value="Unassembled WGS sequence"/>
</dbReference>
<comment type="catalytic activity">
    <reaction evidence="8">
        <text>N(6)-[(R)-dihydrolipoyl]-L-lysyl-[protein] + acetyl-CoA = N(6)-[(R)-S(8)-acetyldihydrolipoyl]-L-lysyl-[protein] + CoA</text>
        <dbReference type="Rhea" id="RHEA:17017"/>
        <dbReference type="Rhea" id="RHEA-COMP:10475"/>
        <dbReference type="Rhea" id="RHEA-COMP:10478"/>
        <dbReference type="ChEBI" id="CHEBI:57287"/>
        <dbReference type="ChEBI" id="CHEBI:57288"/>
        <dbReference type="ChEBI" id="CHEBI:83100"/>
        <dbReference type="ChEBI" id="CHEBI:83111"/>
        <dbReference type="EC" id="2.3.1.12"/>
    </reaction>
</comment>
<dbReference type="SUPFAM" id="SSF47005">
    <property type="entry name" value="Peripheral subunit-binding domain of 2-oxo acid dehydrogenase complex"/>
    <property type="match status" value="1"/>
</dbReference>
<keyword evidence="5 9" id="KW-0450">Lipoyl</keyword>
<dbReference type="InterPro" id="IPR003016">
    <property type="entry name" value="2-oxoA_DH_lipoyl-BS"/>
</dbReference>
<organism evidence="13 14">
    <name type="scientific">Candidatus Desulfobia pelagia</name>
    <dbReference type="NCBI Taxonomy" id="2841692"/>
    <lineage>
        <taxon>Bacteria</taxon>
        <taxon>Pseudomonadati</taxon>
        <taxon>Thermodesulfobacteriota</taxon>
        <taxon>Desulfobulbia</taxon>
        <taxon>Desulfobulbales</taxon>
        <taxon>Desulfobulbaceae</taxon>
        <taxon>Candidatus Desulfobia</taxon>
    </lineage>
</organism>
<dbReference type="PROSITE" id="PS51826">
    <property type="entry name" value="PSBD"/>
    <property type="match status" value="1"/>
</dbReference>
<dbReference type="InterPro" id="IPR004167">
    <property type="entry name" value="PSBD"/>
</dbReference>
<proteinExistence type="inferred from homology"/>
<keyword evidence="4 9" id="KW-0808">Transferase</keyword>
<reference evidence="13 14" key="1">
    <citation type="submission" date="2020-08" db="EMBL/GenBank/DDBJ databases">
        <title>Bridging the membrane lipid divide: bacteria of the FCB group superphylum have the potential to synthesize archaeal ether lipids.</title>
        <authorList>
            <person name="Villanueva L."/>
            <person name="Von Meijenfeldt F.A.B."/>
            <person name="Westbye A.B."/>
            <person name="Yadav S."/>
            <person name="Hopmans E.C."/>
            <person name="Dutilh B.E."/>
            <person name="Sinninghe Damste J.S."/>
        </authorList>
    </citation>
    <scope>NUCLEOTIDE SEQUENCE [LARGE SCALE GENOMIC DNA]</scope>
    <source>
        <strain evidence="13">NIOZ-UU47</strain>
    </source>
</reference>
<dbReference type="Gene3D" id="2.40.50.100">
    <property type="match status" value="1"/>
</dbReference>
<dbReference type="InterPro" id="IPR050743">
    <property type="entry name" value="2-oxoacid_DH_E2_comp"/>
</dbReference>
<dbReference type="SUPFAM" id="SSF51230">
    <property type="entry name" value="Single hybrid motif"/>
    <property type="match status" value="1"/>
</dbReference>
<dbReference type="FunFam" id="3.30.559.10:FF:000004">
    <property type="entry name" value="Acetyltransferase component of pyruvate dehydrogenase complex"/>
    <property type="match status" value="1"/>
</dbReference>
<dbReference type="GO" id="GO:0004742">
    <property type="term" value="F:dihydrolipoyllysine-residue acetyltransferase activity"/>
    <property type="evidence" value="ECO:0007669"/>
    <property type="project" value="UniProtKB-EC"/>
</dbReference>
<evidence type="ECO:0000256" key="10">
    <source>
        <dbReference type="SAM" id="MobiDB-lite"/>
    </source>
</evidence>
<dbReference type="PROSITE" id="PS50968">
    <property type="entry name" value="BIOTINYL_LIPOYL"/>
    <property type="match status" value="1"/>
</dbReference>
<dbReference type="EMBL" id="JACNJZ010000060">
    <property type="protein sequence ID" value="MBC8316910.1"/>
    <property type="molecule type" value="Genomic_DNA"/>
</dbReference>
<evidence type="ECO:0000256" key="5">
    <source>
        <dbReference type="ARBA" id="ARBA00022823"/>
    </source>
</evidence>
<dbReference type="SUPFAM" id="SSF52777">
    <property type="entry name" value="CoA-dependent acyltransferases"/>
    <property type="match status" value="1"/>
</dbReference>
<dbReference type="Gene3D" id="4.10.320.10">
    <property type="entry name" value="E3-binding domain"/>
    <property type="match status" value="1"/>
</dbReference>
<evidence type="ECO:0000256" key="3">
    <source>
        <dbReference type="ARBA" id="ARBA00011484"/>
    </source>
</evidence>
<dbReference type="EC" id="2.3.1.-" evidence="9"/>
<dbReference type="PANTHER" id="PTHR43178">
    <property type="entry name" value="DIHYDROLIPOAMIDE ACETYLTRANSFERASE COMPONENT OF PYRUVATE DEHYDROGENASE COMPLEX"/>
    <property type="match status" value="1"/>
</dbReference>
<dbReference type="CDD" id="cd06849">
    <property type="entry name" value="lipoyl_domain"/>
    <property type="match status" value="1"/>
</dbReference>
<comment type="caution">
    <text evidence="13">The sequence shown here is derived from an EMBL/GenBank/DDBJ whole genome shotgun (WGS) entry which is preliminary data.</text>
</comment>
<dbReference type="InterPro" id="IPR023213">
    <property type="entry name" value="CAT-like_dom_sf"/>
</dbReference>
<dbReference type="Gene3D" id="3.30.559.10">
    <property type="entry name" value="Chloramphenicol acetyltransferase-like domain"/>
    <property type="match status" value="1"/>
</dbReference>
<evidence type="ECO:0000259" key="11">
    <source>
        <dbReference type="PROSITE" id="PS50968"/>
    </source>
</evidence>
<dbReference type="GO" id="GO:0006086">
    <property type="term" value="P:pyruvate decarboxylation to acetyl-CoA"/>
    <property type="evidence" value="ECO:0007669"/>
    <property type="project" value="TreeGrafter"/>
</dbReference>
<comment type="cofactor">
    <cofactor evidence="1 9">
        <name>(R)-lipoate</name>
        <dbReference type="ChEBI" id="CHEBI:83088"/>
    </cofactor>
</comment>
<accession>A0A8J6TEW7</accession>
<dbReference type="AlphaFoldDB" id="A0A8J6TEW7"/>
<sequence length="428" mass="46243">MLQKFILPDLGEGIHEGEILEVRVAPGDKVNEGDVILVVETDKAAVEIPSPCTGIVEEVHIQENDVVQVGSVMVVFSVEGKEVDVRSEEESTEGQQSVEKEPPEKVLPPGKGPVPASPATRKRARDLGVDLRAVTGTGPAGLVTAEDVANFAGQAGGDEDKALEPAGKVKGGITAPVLPGEAALPDFSRWGVVEIVPLRSVRRVIARKMAISWSRIPHVSHHEQADITDLEKIRQKNKGEVEEHGGRLTISVFALKAAFAALEAFPRFNASLDTSRGEIVLKKYYNLGVATDTERGLFVPVIRDVGRKSMLDLAIELPQVTEKARQGKLTRDDSSGGTFTITNIGGIGGTGFSPIINFPEVAILGLGRARWQPVVFDDDHGDKEILPRLMLPLVLAFDHRVLDGAEGARFVNHVKETLENPARILFFE</sequence>
<dbReference type="InterPro" id="IPR000089">
    <property type="entry name" value="Biotin_lipoyl"/>
</dbReference>
<dbReference type="GO" id="GO:0031405">
    <property type="term" value="F:lipoic acid binding"/>
    <property type="evidence" value="ECO:0007669"/>
    <property type="project" value="TreeGrafter"/>
</dbReference>
<evidence type="ECO:0000256" key="4">
    <source>
        <dbReference type="ARBA" id="ARBA00022679"/>
    </source>
</evidence>
<evidence type="ECO:0000256" key="9">
    <source>
        <dbReference type="RuleBase" id="RU003423"/>
    </source>
</evidence>
<evidence type="ECO:0000313" key="14">
    <source>
        <dbReference type="Proteomes" id="UP000614424"/>
    </source>
</evidence>
<evidence type="ECO:0000256" key="7">
    <source>
        <dbReference type="ARBA" id="ARBA00025211"/>
    </source>
</evidence>
<feature type="domain" description="Peripheral subunit-binding (PSBD)" evidence="12">
    <location>
        <begin position="115"/>
        <end position="152"/>
    </location>
</feature>
<dbReference type="InterPro" id="IPR001078">
    <property type="entry name" value="2-oxoacid_DH_actylTfrase"/>
</dbReference>
<feature type="domain" description="Lipoyl-binding" evidence="11">
    <location>
        <begin position="2"/>
        <end position="77"/>
    </location>
</feature>
<dbReference type="PANTHER" id="PTHR43178:SF2">
    <property type="entry name" value="DIHYDROLIPOYLLYSINE-RESIDUE ACETYLTRANSFERASE COMPONENT OF PYRUVATE DEHYDROGENASE COMPLEX"/>
    <property type="match status" value="1"/>
</dbReference>
<dbReference type="PROSITE" id="PS00189">
    <property type="entry name" value="LIPOYL"/>
    <property type="match status" value="1"/>
</dbReference>
<comment type="function">
    <text evidence="7">The pyruvate dehydrogenase complex catalyzes the overall conversion of pyruvate to acetyl-CoA and CO(2). It contains multiple copies of three enzymatic components: pyruvate dehydrogenase (E1), dihydrolipoamide acetyltransferase (E2) and lipoamide dehydrogenase (E3).</text>
</comment>
<protein>
    <recommendedName>
        <fullName evidence="9">Dihydrolipoamide acetyltransferase component of pyruvate dehydrogenase complex</fullName>
        <ecNumber evidence="9">2.3.1.-</ecNumber>
    </recommendedName>
</protein>
<comment type="similarity">
    <text evidence="2 9">Belongs to the 2-oxoacid dehydrogenase family.</text>
</comment>
<dbReference type="Pfam" id="PF00198">
    <property type="entry name" value="2-oxoacid_dh"/>
    <property type="match status" value="1"/>
</dbReference>
<evidence type="ECO:0000259" key="12">
    <source>
        <dbReference type="PROSITE" id="PS51826"/>
    </source>
</evidence>
<name>A0A8J6TEW7_9BACT</name>
<dbReference type="Pfam" id="PF02817">
    <property type="entry name" value="E3_binding"/>
    <property type="match status" value="1"/>
</dbReference>
<gene>
    <name evidence="13" type="ORF">H8E41_03325</name>
</gene>
<dbReference type="InterPro" id="IPR011053">
    <property type="entry name" value="Single_hybrid_motif"/>
</dbReference>
<evidence type="ECO:0000256" key="8">
    <source>
        <dbReference type="ARBA" id="ARBA00048370"/>
    </source>
</evidence>
<feature type="region of interest" description="Disordered" evidence="10">
    <location>
        <begin position="83"/>
        <end position="122"/>
    </location>
</feature>
<evidence type="ECO:0000256" key="2">
    <source>
        <dbReference type="ARBA" id="ARBA00007317"/>
    </source>
</evidence>
<evidence type="ECO:0000256" key="1">
    <source>
        <dbReference type="ARBA" id="ARBA00001938"/>
    </source>
</evidence>
<dbReference type="InterPro" id="IPR036625">
    <property type="entry name" value="E3-bd_dom_sf"/>
</dbReference>